<keyword evidence="2" id="KW-0812">Transmembrane</keyword>
<name>A0ABD3RF92_9STRA</name>
<comment type="caution">
    <text evidence="3">The sequence shown here is derived from an EMBL/GenBank/DDBJ whole genome shotgun (WGS) entry which is preliminary data.</text>
</comment>
<keyword evidence="2" id="KW-1133">Transmembrane helix</keyword>
<accession>A0ABD3RF92</accession>
<evidence type="ECO:0000256" key="2">
    <source>
        <dbReference type="SAM" id="Phobius"/>
    </source>
</evidence>
<keyword evidence="2" id="KW-0472">Membrane</keyword>
<proteinExistence type="predicted"/>
<gene>
    <name evidence="3" type="ORF">ACHAXA_000239</name>
</gene>
<dbReference type="Proteomes" id="UP001530377">
    <property type="component" value="Unassembled WGS sequence"/>
</dbReference>
<feature type="region of interest" description="Disordered" evidence="1">
    <location>
        <begin position="1"/>
        <end position="44"/>
    </location>
</feature>
<dbReference type="AlphaFoldDB" id="A0ABD3RF92"/>
<sequence length="136" mass="15012">MRNDVRVAPCRTVVEEEDESGEDGAWPRLQLPPPSHPKPMIIDDLGSRHRGRRALHRSDDRASKPIIIIDIVPHMLRSRRLFALLFLWIALQLSVAQIRLGGGGGGGGGAAHDDATSATNDDDDDVRDWFLCTTIL</sequence>
<evidence type="ECO:0000256" key="1">
    <source>
        <dbReference type="SAM" id="MobiDB-lite"/>
    </source>
</evidence>
<organism evidence="3 4">
    <name type="scientific">Cyclostephanos tholiformis</name>
    <dbReference type="NCBI Taxonomy" id="382380"/>
    <lineage>
        <taxon>Eukaryota</taxon>
        <taxon>Sar</taxon>
        <taxon>Stramenopiles</taxon>
        <taxon>Ochrophyta</taxon>
        <taxon>Bacillariophyta</taxon>
        <taxon>Coscinodiscophyceae</taxon>
        <taxon>Thalassiosirophycidae</taxon>
        <taxon>Stephanodiscales</taxon>
        <taxon>Stephanodiscaceae</taxon>
        <taxon>Cyclostephanos</taxon>
    </lineage>
</organism>
<reference evidence="3 4" key="1">
    <citation type="submission" date="2024-10" db="EMBL/GenBank/DDBJ databases">
        <title>Updated reference genomes for cyclostephanoid diatoms.</title>
        <authorList>
            <person name="Roberts W.R."/>
            <person name="Alverson A.J."/>
        </authorList>
    </citation>
    <scope>NUCLEOTIDE SEQUENCE [LARGE SCALE GENOMIC DNA]</scope>
    <source>
        <strain evidence="3 4">AJA228-03</strain>
    </source>
</reference>
<feature type="transmembrane region" description="Helical" evidence="2">
    <location>
        <begin position="81"/>
        <end position="100"/>
    </location>
</feature>
<protein>
    <submittedName>
        <fullName evidence="3">Uncharacterized protein</fullName>
    </submittedName>
</protein>
<evidence type="ECO:0000313" key="4">
    <source>
        <dbReference type="Proteomes" id="UP001530377"/>
    </source>
</evidence>
<keyword evidence="4" id="KW-1185">Reference proteome</keyword>
<evidence type="ECO:0000313" key="3">
    <source>
        <dbReference type="EMBL" id="KAL3811737.1"/>
    </source>
</evidence>
<dbReference type="EMBL" id="JALLPB020000240">
    <property type="protein sequence ID" value="KAL3811737.1"/>
    <property type="molecule type" value="Genomic_DNA"/>
</dbReference>